<keyword evidence="3" id="KW-1185">Reference proteome</keyword>
<dbReference type="AlphaFoldDB" id="A0A4R2GW66"/>
<accession>A0A4R2GW66</accession>
<dbReference type="NCBIfam" id="TIGR00049">
    <property type="entry name" value="iron-sulfur cluster assembly accessory protein"/>
    <property type="match status" value="1"/>
</dbReference>
<dbReference type="InterPro" id="IPR017870">
    <property type="entry name" value="FeS_cluster_insertion_CS"/>
</dbReference>
<dbReference type="RefSeq" id="WP_132003542.1">
    <property type="nucleotide sequence ID" value="NZ_JBHUNN010000002.1"/>
</dbReference>
<dbReference type="GO" id="GO:0005506">
    <property type="term" value="F:iron ion binding"/>
    <property type="evidence" value="ECO:0007669"/>
    <property type="project" value="TreeGrafter"/>
</dbReference>
<gene>
    <name evidence="2" type="ORF">EV666_102249</name>
</gene>
<proteinExistence type="predicted"/>
<dbReference type="InterPro" id="IPR000361">
    <property type="entry name" value="ATAP_core_dom"/>
</dbReference>
<dbReference type="InterPro" id="IPR035903">
    <property type="entry name" value="HesB-like_dom_sf"/>
</dbReference>
<sequence>MQNVTVTERAARRIRQVLAGEPEGAMLRISVNGGGCSGFQYAFDIDRERADDDIVIERDGAGVLVDPVSLEYMQGSVIDFVDDLMGQAFRIENPNATASCGCGTSFAL</sequence>
<dbReference type="GO" id="GO:0051539">
    <property type="term" value="F:4 iron, 4 sulfur cluster binding"/>
    <property type="evidence" value="ECO:0007669"/>
    <property type="project" value="TreeGrafter"/>
</dbReference>
<dbReference type="GO" id="GO:0016226">
    <property type="term" value="P:iron-sulfur cluster assembly"/>
    <property type="evidence" value="ECO:0007669"/>
    <property type="project" value="InterPro"/>
</dbReference>
<dbReference type="GO" id="GO:0051537">
    <property type="term" value="F:2 iron, 2 sulfur cluster binding"/>
    <property type="evidence" value="ECO:0007669"/>
    <property type="project" value="UniProtKB-ARBA"/>
</dbReference>
<evidence type="ECO:0000313" key="3">
    <source>
        <dbReference type="Proteomes" id="UP000294881"/>
    </source>
</evidence>
<dbReference type="PROSITE" id="PS01152">
    <property type="entry name" value="HESB"/>
    <property type="match status" value="1"/>
</dbReference>
<dbReference type="InterPro" id="IPR016092">
    <property type="entry name" value="ATAP"/>
</dbReference>
<dbReference type="FunFam" id="2.60.300.12:FF:000013">
    <property type="entry name" value="Iron-sulfur assembly protein 2"/>
    <property type="match status" value="1"/>
</dbReference>
<dbReference type="OrthoDB" id="9801228at2"/>
<dbReference type="Gene3D" id="2.60.300.12">
    <property type="entry name" value="HesB-like domain"/>
    <property type="match status" value="1"/>
</dbReference>
<protein>
    <submittedName>
        <fullName evidence="2">Iron-sulfur cluster assembly accessory protein</fullName>
    </submittedName>
</protein>
<evidence type="ECO:0000259" key="1">
    <source>
        <dbReference type="Pfam" id="PF01521"/>
    </source>
</evidence>
<organism evidence="2 3">
    <name type="scientific">Camelimonas lactis</name>
    <dbReference type="NCBI Taxonomy" id="659006"/>
    <lineage>
        <taxon>Bacteria</taxon>
        <taxon>Pseudomonadati</taxon>
        <taxon>Pseudomonadota</taxon>
        <taxon>Alphaproteobacteria</taxon>
        <taxon>Hyphomicrobiales</taxon>
        <taxon>Chelatococcaceae</taxon>
        <taxon>Camelimonas</taxon>
    </lineage>
</organism>
<reference evidence="2 3" key="1">
    <citation type="submission" date="2019-03" db="EMBL/GenBank/DDBJ databases">
        <title>Genomic Encyclopedia of Type Strains, Phase IV (KMG-IV): sequencing the most valuable type-strain genomes for metagenomic binning, comparative biology and taxonomic classification.</title>
        <authorList>
            <person name="Goeker M."/>
        </authorList>
    </citation>
    <scope>NUCLEOTIDE SEQUENCE [LARGE SCALE GENOMIC DNA]</scope>
    <source>
        <strain evidence="2 3">DSM 22958</strain>
    </source>
</reference>
<dbReference type="Pfam" id="PF01521">
    <property type="entry name" value="Fe-S_biosyn"/>
    <property type="match status" value="1"/>
</dbReference>
<dbReference type="PANTHER" id="PTHR43011:SF1">
    <property type="entry name" value="IRON-SULFUR CLUSTER ASSEMBLY 2 HOMOLOG, MITOCHONDRIAL"/>
    <property type="match status" value="1"/>
</dbReference>
<feature type="domain" description="Core" evidence="1">
    <location>
        <begin position="3"/>
        <end position="103"/>
    </location>
</feature>
<dbReference type="PANTHER" id="PTHR43011">
    <property type="entry name" value="IRON-SULFUR CLUSTER ASSEMBLY 2 HOMOLOG, MITOCHONDRIAL"/>
    <property type="match status" value="1"/>
</dbReference>
<comment type="caution">
    <text evidence="2">The sequence shown here is derived from an EMBL/GenBank/DDBJ whole genome shotgun (WGS) entry which is preliminary data.</text>
</comment>
<dbReference type="SUPFAM" id="SSF89360">
    <property type="entry name" value="HesB-like domain"/>
    <property type="match status" value="1"/>
</dbReference>
<dbReference type="Proteomes" id="UP000294881">
    <property type="component" value="Unassembled WGS sequence"/>
</dbReference>
<name>A0A4R2GW66_9HYPH</name>
<dbReference type="NCBIfam" id="NF010147">
    <property type="entry name" value="PRK13623.1"/>
    <property type="match status" value="1"/>
</dbReference>
<dbReference type="EMBL" id="SLWL01000002">
    <property type="protein sequence ID" value="TCO15271.1"/>
    <property type="molecule type" value="Genomic_DNA"/>
</dbReference>
<evidence type="ECO:0000313" key="2">
    <source>
        <dbReference type="EMBL" id="TCO15271.1"/>
    </source>
</evidence>